<protein>
    <submittedName>
        <fullName evidence="2">Uncharacterized protein</fullName>
    </submittedName>
</protein>
<sequence>MAATHVACVHTEDLSSPSAYKPSSPLGPDVRQLQHISNANFLNLGIRFAQYTMNETRGFASPPLPLQAISTRLLAGSLFADLLPYLEQGTYQAQINYPEYLHYK</sequence>
<comment type="caution">
    <text evidence="2">The sequence shown here is derived from an EMBL/GenBank/DDBJ whole genome shotgun (WGS) entry which is preliminary data.</text>
</comment>
<dbReference type="AlphaFoldDB" id="A0A8I2ZQU5"/>
<accession>A0A8I2ZQU5</accession>
<evidence type="ECO:0000256" key="1">
    <source>
        <dbReference type="SAM" id="MobiDB-lite"/>
    </source>
</evidence>
<dbReference type="EMBL" id="JAEMWZ010000117">
    <property type="protein sequence ID" value="KAG7135757.1"/>
    <property type="molecule type" value="Genomic_DNA"/>
</dbReference>
<proteinExistence type="predicted"/>
<evidence type="ECO:0000313" key="3">
    <source>
        <dbReference type="Proteomes" id="UP000689129"/>
    </source>
</evidence>
<dbReference type="Proteomes" id="UP000689129">
    <property type="component" value="Unassembled WGS sequence"/>
</dbReference>
<gene>
    <name evidence="2" type="ORF">HYQ45_006569</name>
</gene>
<name>A0A8I2ZQU5_VERLO</name>
<organism evidence="2 3">
    <name type="scientific">Verticillium longisporum</name>
    <name type="common">Verticillium dahliae var. longisporum</name>
    <dbReference type="NCBI Taxonomy" id="100787"/>
    <lineage>
        <taxon>Eukaryota</taxon>
        <taxon>Fungi</taxon>
        <taxon>Dikarya</taxon>
        <taxon>Ascomycota</taxon>
        <taxon>Pezizomycotina</taxon>
        <taxon>Sordariomycetes</taxon>
        <taxon>Hypocreomycetidae</taxon>
        <taxon>Glomerellales</taxon>
        <taxon>Plectosphaerellaceae</taxon>
        <taxon>Verticillium</taxon>
    </lineage>
</organism>
<feature type="region of interest" description="Disordered" evidence="1">
    <location>
        <begin position="1"/>
        <end position="26"/>
    </location>
</feature>
<reference evidence="2" key="1">
    <citation type="journal article" date="2021" name="Mol. Plant Pathol.">
        <title>A 20-kb lineage-specific genomic region tames virulence in pathogenic amphidiploid Verticillium longisporum.</title>
        <authorList>
            <person name="Harting R."/>
            <person name="Starke J."/>
            <person name="Kusch H."/>
            <person name="Poggeler S."/>
            <person name="Maurus I."/>
            <person name="Schluter R."/>
            <person name="Landesfeind M."/>
            <person name="Bulla I."/>
            <person name="Nowrousian M."/>
            <person name="de Jonge R."/>
            <person name="Stahlhut G."/>
            <person name="Hoff K.J."/>
            <person name="Asshauer K.P."/>
            <person name="Thurmer A."/>
            <person name="Stanke M."/>
            <person name="Daniel R."/>
            <person name="Morgenstern B."/>
            <person name="Thomma B.P.H.J."/>
            <person name="Kronstad J.W."/>
            <person name="Braus-Stromeyer S.A."/>
            <person name="Braus G.H."/>
        </authorList>
    </citation>
    <scope>NUCLEOTIDE SEQUENCE</scope>
    <source>
        <strain evidence="2">Vl32</strain>
    </source>
</reference>
<evidence type="ECO:0000313" key="2">
    <source>
        <dbReference type="EMBL" id="KAG7135757.1"/>
    </source>
</evidence>